<evidence type="ECO:0000313" key="3">
    <source>
        <dbReference type="Proteomes" id="UP000006038"/>
    </source>
</evidence>
<dbReference type="Proteomes" id="UP000006038">
    <property type="component" value="Unassembled WGS sequence"/>
</dbReference>
<proteinExistence type="predicted"/>
<dbReference type="AlphaFoldDB" id="J3LE43"/>
<evidence type="ECO:0000256" key="1">
    <source>
        <dbReference type="SAM" id="MobiDB-lite"/>
    </source>
</evidence>
<dbReference type="Gramene" id="OB02G29100.1">
    <property type="protein sequence ID" value="OB02G29100.1"/>
    <property type="gene ID" value="OB02G29100"/>
</dbReference>
<evidence type="ECO:0000313" key="2">
    <source>
        <dbReference type="EnsemblPlants" id="OB02G29100.1"/>
    </source>
</evidence>
<keyword evidence="3" id="KW-1185">Reference proteome</keyword>
<feature type="compositionally biased region" description="Gly residues" evidence="1">
    <location>
        <begin position="1"/>
        <end position="12"/>
    </location>
</feature>
<reference evidence="2" key="1">
    <citation type="submission" date="2013-04" db="UniProtKB">
        <authorList>
            <consortium name="EnsemblPlants"/>
        </authorList>
    </citation>
    <scope>IDENTIFICATION</scope>
</reference>
<organism evidence="2">
    <name type="scientific">Oryza brachyantha</name>
    <name type="common">malo sina</name>
    <dbReference type="NCBI Taxonomy" id="4533"/>
    <lineage>
        <taxon>Eukaryota</taxon>
        <taxon>Viridiplantae</taxon>
        <taxon>Streptophyta</taxon>
        <taxon>Embryophyta</taxon>
        <taxon>Tracheophyta</taxon>
        <taxon>Spermatophyta</taxon>
        <taxon>Magnoliopsida</taxon>
        <taxon>Liliopsida</taxon>
        <taxon>Poales</taxon>
        <taxon>Poaceae</taxon>
        <taxon>BOP clade</taxon>
        <taxon>Oryzoideae</taxon>
        <taxon>Oryzeae</taxon>
        <taxon>Oryzinae</taxon>
        <taxon>Oryza</taxon>
    </lineage>
</organism>
<sequence>MASSDSGGGSGKQRGPSDGHEGGVPRSLVRGRILQEEMKLSATQMHTLRGAKPALAIPEMSAAAAVRAAAAAERV</sequence>
<name>J3LE43_ORYBR</name>
<accession>J3LE43</accession>
<dbReference type="HOGENOM" id="CLU_2675036_0_0_1"/>
<feature type="region of interest" description="Disordered" evidence="1">
    <location>
        <begin position="1"/>
        <end position="28"/>
    </location>
</feature>
<protein>
    <submittedName>
        <fullName evidence="2">Uncharacterized protein</fullName>
    </submittedName>
</protein>
<dbReference type="EnsemblPlants" id="OB02G29100.1">
    <property type="protein sequence ID" value="OB02G29100.1"/>
    <property type="gene ID" value="OB02G29100"/>
</dbReference>